<keyword evidence="3" id="KW-1185">Reference proteome</keyword>
<evidence type="ECO:0000313" key="3">
    <source>
        <dbReference type="Proteomes" id="UP000248553"/>
    </source>
</evidence>
<dbReference type="OrthoDB" id="980645at2"/>
<comment type="caution">
    <text evidence="2">The sequence shown here is derived from an EMBL/GenBank/DDBJ whole genome shotgun (WGS) entry which is preliminary data.</text>
</comment>
<dbReference type="Proteomes" id="UP000248553">
    <property type="component" value="Unassembled WGS sequence"/>
</dbReference>
<dbReference type="EMBL" id="QHKM01000001">
    <property type="protein sequence ID" value="RAK70612.1"/>
    <property type="molecule type" value="Genomic_DNA"/>
</dbReference>
<dbReference type="AlphaFoldDB" id="A0A328BTJ6"/>
<proteinExistence type="predicted"/>
<name>A0A328BTJ6_9BACT</name>
<dbReference type="RefSeq" id="WP_111477362.1">
    <property type="nucleotide sequence ID" value="NZ_QHKM01000001.1"/>
</dbReference>
<feature type="signal peptide" evidence="1">
    <location>
        <begin position="1"/>
        <end position="17"/>
    </location>
</feature>
<feature type="chain" id="PRO_5016285842" evidence="1">
    <location>
        <begin position="18"/>
        <end position="128"/>
    </location>
</feature>
<protein>
    <submittedName>
        <fullName evidence="2">Uncharacterized protein</fullName>
    </submittedName>
</protein>
<evidence type="ECO:0000313" key="2">
    <source>
        <dbReference type="EMBL" id="RAK70612.1"/>
    </source>
</evidence>
<accession>A0A328BTJ6</accession>
<reference evidence="3" key="1">
    <citation type="submission" date="2018-05" db="EMBL/GenBank/DDBJ databases">
        <authorList>
            <person name="Nie L."/>
        </authorList>
    </citation>
    <scope>NUCLEOTIDE SEQUENCE [LARGE SCALE GENOMIC DNA]</scope>
    <source>
        <strain evidence="3">NL</strain>
    </source>
</reference>
<keyword evidence="1" id="KW-0732">Signal</keyword>
<gene>
    <name evidence="2" type="ORF">DLM85_07210</name>
</gene>
<organism evidence="2 3">
    <name type="scientific">Hymenobacter edaphi</name>
    <dbReference type="NCBI Taxonomy" id="2211146"/>
    <lineage>
        <taxon>Bacteria</taxon>
        <taxon>Pseudomonadati</taxon>
        <taxon>Bacteroidota</taxon>
        <taxon>Cytophagia</taxon>
        <taxon>Cytophagales</taxon>
        <taxon>Hymenobacteraceae</taxon>
        <taxon>Hymenobacter</taxon>
    </lineage>
</organism>
<sequence>MRQAIAILLLCSLSVHCAGRLGIVASWWLQRDYVARVLCINRDKPRLRCNGKCHLRKELKAADAREAKQQPGSHRQAFQDIVLACPAPAALLPAAPAWFAEAPPRYAALRVAAYAWARPGPDYPPAEG</sequence>
<evidence type="ECO:0000256" key="1">
    <source>
        <dbReference type="SAM" id="SignalP"/>
    </source>
</evidence>